<reference evidence="7" key="1">
    <citation type="submission" date="2023-07" db="EMBL/GenBank/DDBJ databases">
        <title>Two novel species in the genus Flavivirga.</title>
        <authorList>
            <person name="Kwon K."/>
        </authorList>
    </citation>
    <scope>NUCLEOTIDE SEQUENCE</scope>
    <source>
        <strain evidence="7">KCTC 52353</strain>
    </source>
</reference>
<feature type="transmembrane region" description="Helical" evidence="6">
    <location>
        <begin position="63"/>
        <end position="79"/>
    </location>
</feature>
<dbReference type="InterPro" id="IPR012506">
    <property type="entry name" value="TMEM86B-like"/>
</dbReference>
<evidence type="ECO:0000256" key="1">
    <source>
        <dbReference type="ARBA" id="ARBA00004141"/>
    </source>
</evidence>
<feature type="transmembrane region" description="Helical" evidence="6">
    <location>
        <begin position="142"/>
        <end position="161"/>
    </location>
</feature>
<feature type="transmembrane region" description="Helical" evidence="6">
    <location>
        <begin position="12"/>
        <end position="29"/>
    </location>
</feature>
<evidence type="ECO:0000256" key="6">
    <source>
        <dbReference type="SAM" id="Phobius"/>
    </source>
</evidence>
<evidence type="ECO:0000256" key="2">
    <source>
        <dbReference type="ARBA" id="ARBA00007375"/>
    </source>
</evidence>
<comment type="subcellular location">
    <subcellularLocation>
        <location evidence="1">Membrane</location>
        <topology evidence="1">Multi-pass membrane protein</topology>
    </subcellularLocation>
</comment>
<feature type="transmembrane region" description="Helical" evidence="6">
    <location>
        <begin position="114"/>
        <end position="136"/>
    </location>
</feature>
<dbReference type="PANTHER" id="PTHR31885">
    <property type="entry name" value="GH04784P"/>
    <property type="match status" value="1"/>
</dbReference>
<proteinExistence type="inferred from homology"/>
<dbReference type="Pfam" id="PF07947">
    <property type="entry name" value="YhhN"/>
    <property type="match status" value="1"/>
</dbReference>
<feature type="transmembrane region" description="Helical" evidence="6">
    <location>
        <begin position="173"/>
        <end position="191"/>
    </location>
</feature>
<name>A0ABT8W9B4_9FLAO</name>
<dbReference type="RefSeq" id="WP_303277420.1">
    <property type="nucleotide sequence ID" value="NZ_JAUOEK010000084.1"/>
</dbReference>
<evidence type="ECO:0000256" key="4">
    <source>
        <dbReference type="ARBA" id="ARBA00022989"/>
    </source>
</evidence>
<keyword evidence="3 6" id="KW-0812">Transmembrane</keyword>
<evidence type="ECO:0000256" key="3">
    <source>
        <dbReference type="ARBA" id="ARBA00022692"/>
    </source>
</evidence>
<gene>
    <name evidence="7" type="ORF">Q4Q35_07885</name>
</gene>
<protein>
    <submittedName>
        <fullName evidence="7">Lysoplasmalogenase family protein</fullName>
    </submittedName>
</protein>
<feature type="transmembrane region" description="Helical" evidence="6">
    <location>
        <begin position="85"/>
        <end position="102"/>
    </location>
</feature>
<organism evidence="7 8">
    <name type="scientific">Flavivirga aquimarina</name>
    <dbReference type="NCBI Taxonomy" id="2027862"/>
    <lineage>
        <taxon>Bacteria</taxon>
        <taxon>Pseudomonadati</taxon>
        <taxon>Bacteroidota</taxon>
        <taxon>Flavobacteriia</taxon>
        <taxon>Flavobacteriales</taxon>
        <taxon>Flavobacteriaceae</taxon>
        <taxon>Flavivirga</taxon>
    </lineage>
</organism>
<keyword evidence="4 6" id="KW-1133">Transmembrane helix</keyword>
<feature type="transmembrane region" description="Helical" evidence="6">
    <location>
        <begin position="35"/>
        <end position="51"/>
    </location>
</feature>
<dbReference type="Proteomes" id="UP001176883">
    <property type="component" value="Unassembled WGS sequence"/>
</dbReference>
<keyword evidence="8" id="KW-1185">Reference proteome</keyword>
<comment type="caution">
    <text evidence="7">The sequence shown here is derived from an EMBL/GenBank/DDBJ whole genome shotgun (WGS) entry which is preliminary data.</text>
</comment>
<evidence type="ECO:0000256" key="5">
    <source>
        <dbReference type="ARBA" id="ARBA00023136"/>
    </source>
</evidence>
<dbReference type="EMBL" id="JAUOEK010000084">
    <property type="protein sequence ID" value="MDO5969725.1"/>
    <property type="molecule type" value="Genomic_DNA"/>
</dbReference>
<accession>A0ABT8W9B4</accession>
<dbReference type="PANTHER" id="PTHR31885:SF6">
    <property type="entry name" value="GH04784P"/>
    <property type="match status" value="1"/>
</dbReference>
<sequence>MLHIFKNEKKISIIFFIILTIDILVKLNLSPFPYRYISKPLVIILLSLYYYFNTNERRHKKKLWITLALFCFLVGDMLILKHTNIIFLSISMFFFAMGKAFLSLRLSHRSDFNIMRLIPFSMILFTYTFFIVSFLYNSLKGFFIPALISFFVSLLLIEFAFLRKDVVNKVSYLYVLLGTVFYVLCESMIAIKTFKMDLPMQDVLIMAVYGIAMYLIVFGIVRENKKGGGISFF</sequence>
<comment type="similarity">
    <text evidence="2">Belongs to the TMEM86 family.</text>
</comment>
<evidence type="ECO:0000313" key="8">
    <source>
        <dbReference type="Proteomes" id="UP001176883"/>
    </source>
</evidence>
<evidence type="ECO:0000313" key="7">
    <source>
        <dbReference type="EMBL" id="MDO5969725.1"/>
    </source>
</evidence>
<feature type="transmembrane region" description="Helical" evidence="6">
    <location>
        <begin position="203"/>
        <end position="221"/>
    </location>
</feature>
<keyword evidence="5 6" id="KW-0472">Membrane</keyword>